<keyword evidence="5 15" id="KW-0812">Transmembrane</keyword>
<dbReference type="FunFam" id="1.20.120.350:FF:000001">
    <property type="entry name" value="Voltage-dependent L-type calcium channel subunit alpha"/>
    <property type="match status" value="1"/>
</dbReference>
<evidence type="ECO:0000256" key="12">
    <source>
        <dbReference type="ARBA" id="ARBA00023136"/>
    </source>
</evidence>
<feature type="region of interest" description="Disordered" evidence="14">
    <location>
        <begin position="284"/>
        <end position="319"/>
    </location>
</feature>
<evidence type="ECO:0000256" key="8">
    <source>
        <dbReference type="ARBA" id="ARBA00022837"/>
    </source>
</evidence>
<keyword evidence="11" id="KW-0406">Ion transport</keyword>
<keyword evidence="4" id="KW-0107">Calcium channel</keyword>
<evidence type="ECO:0000259" key="16">
    <source>
        <dbReference type="Pfam" id="PF00520"/>
    </source>
</evidence>
<dbReference type="EMBL" id="VSRR010000017">
    <property type="protein sequence ID" value="MPC08108.1"/>
    <property type="molecule type" value="Genomic_DNA"/>
</dbReference>
<dbReference type="GO" id="GO:0005891">
    <property type="term" value="C:voltage-gated calcium channel complex"/>
    <property type="evidence" value="ECO:0007669"/>
    <property type="project" value="TreeGrafter"/>
</dbReference>
<evidence type="ECO:0000256" key="7">
    <source>
        <dbReference type="ARBA" id="ARBA00022737"/>
    </source>
</evidence>
<evidence type="ECO:0000313" key="18">
    <source>
        <dbReference type="Proteomes" id="UP000324222"/>
    </source>
</evidence>
<dbReference type="AlphaFoldDB" id="A0A5B7CFT9"/>
<evidence type="ECO:0000256" key="15">
    <source>
        <dbReference type="SAM" id="Phobius"/>
    </source>
</evidence>
<evidence type="ECO:0000256" key="2">
    <source>
        <dbReference type="ARBA" id="ARBA00022448"/>
    </source>
</evidence>
<feature type="transmembrane region" description="Helical" evidence="15">
    <location>
        <begin position="229"/>
        <end position="251"/>
    </location>
</feature>
<accession>A0A5B7CFT9</accession>
<name>A0A5B7CFT9_PORTR</name>
<evidence type="ECO:0000256" key="6">
    <source>
        <dbReference type="ARBA" id="ARBA00022723"/>
    </source>
</evidence>
<evidence type="ECO:0000256" key="3">
    <source>
        <dbReference type="ARBA" id="ARBA00022568"/>
    </source>
</evidence>
<dbReference type="GO" id="GO:0016323">
    <property type="term" value="C:basolateral plasma membrane"/>
    <property type="evidence" value="ECO:0007669"/>
    <property type="project" value="UniProtKB-ARBA"/>
</dbReference>
<feature type="transmembrane region" description="Helical" evidence="15">
    <location>
        <begin position="136"/>
        <end position="154"/>
    </location>
</feature>
<dbReference type="GO" id="GO:0098703">
    <property type="term" value="P:calcium ion import across plasma membrane"/>
    <property type="evidence" value="ECO:0007669"/>
    <property type="project" value="TreeGrafter"/>
</dbReference>
<dbReference type="InterPro" id="IPR027359">
    <property type="entry name" value="Volt_channel_dom_sf"/>
</dbReference>
<dbReference type="SUPFAM" id="SSF81324">
    <property type="entry name" value="Voltage-gated potassium channels"/>
    <property type="match status" value="1"/>
</dbReference>
<evidence type="ECO:0000256" key="1">
    <source>
        <dbReference type="ARBA" id="ARBA00004141"/>
    </source>
</evidence>
<feature type="compositionally biased region" description="Acidic residues" evidence="14">
    <location>
        <begin position="284"/>
        <end position="303"/>
    </location>
</feature>
<dbReference type="GO" id="GO:0008331">
    <property type="term" value="F:high voltage-gated calcium channel activity"/>
    <property type="evidence" value="ECO:0007669"/>
    <property type="project" value="TreeGrafter"/>
</dbReference>
<feature type="compositionally biased region" description="Basic and acidic residues" evidence="14">
    <location>
        <begin position="334"/>
        <end position="343"/>
    </location>
</feature>
<dbReference type="Proteomes" id="UP000324222">
    <property type="component" value="Unassembled WGS sequence"/>
</dbReference>
<evidence type="ECO:0000256" key="13">
    <source>
        <dbReference type="ARBA" id="ARBA00023303"/>
    </source>
</evidence>
<dbReference type="Gene3D" id="1.10.287.70">
    <property type="match status" value="1"/>
</dbReference>
<dbReference type="PANTHER" id="PTHR45628">
    <property type="entry name" value="VOLTAGE-DEPENDENT CALCIUM CHANNEL TYPE A SUBUNIT ALPHA-1"/>
    <property type="match status" value="1"/>
</dbReference>
<evidence type="ECO:0000256" key="9">
    <source>
        <dbReference type="ARBA" id="ARBA00022882"/>
    </source>
</evidence>
<dbReference type="InterPro" id="IPR005821">
    <property type="entry name" value="Ion_trans_dom"/>
</dbReference>
<comment type="subcellular location">
    <subcellularLocation>
        <location evidence="1">Membrane</location>
        <topology evidence="1">Multi-pass membrane protein</topology>
    </subcellularLocation>
</comment>
<evidence type="ECO:0000256" key="4">
    <source>
        <dbReference type="ARBA" id="ARBA00022673"/>
    </source>
</evidence>
<evidence type="ECO:0000256" key="5">
    <source>
        <dbReference type="ARBA" id="ARBA00022692"/>
    </source>
</evidence>
<comment type="caution">
    <text evidence="17">The sequence shown here is derived from an EMBL/GenBank/DDBJ whole genome shotgun (WGS) entry which is preliminary data.</text>
</comment>
<dbReference type="GO" id="GO:0046872">
    <property type="term" value="F:metal ion binding"/>
    <property type="evidence" value="ECO:0007669"/>
    <property type="project" value="UniProtKB-KW"/>
</dbReference>
<evidence type="ECO:0000256" key="10">
    <source>
        <dbReference type="ARBA" id="ARBA00022989"/>
    </source>
</evidence>
<dbReference type="GO" id="GO:0019722">
    <property type="term" value="P:calcium-mediated signaling"/>
    <property type="evidence" value="ECO:0007669"/>
    <property type="project" value="UniProtKB-ARBA"/>
</dbReference>
<proteinExistence type="predicted"/>
<sequence length="408" mass="45799">MPRTTQRVWAAAITAFRPLSSDGRRLVLPGTSNRGAMSVASPTSLLLFLPLFSMPKAVEVDTDKGEENDEAQQPSWWQKKKRGFDRINRRARRACRKAVKSQAFYWLIIVLVFLNTAVLASEHYRQPDWLSQFQDYTNLFFVVLFTCEMLLKMYSLGFQGYFVSLFNRFDCFVVISSITEVVLTSTEIMPPLGVSVLRCVRLLRVFKVTKYWRSMRNLVLSLTSQCRSIASLLSVLFLFIFIFTLLGMQIFGGRLPTNPEQENILLNVFLAIAVDNLADADALGDAEEEEAKEGEENGGEQVEEGNKMAGEGEEGIEEEEKTALNHIAISRDGDTASHTKVNLEEEGEEGEKYDEYEEEEGDVESTEPQALCSDDVEVRGSEGGGAAVRENILPQVKSLSACNDIEYC</sequence>
<dbReference type="InterPro" id="IPR050599">
    <property type="entry name" value="VDCC_alpha-1_subunit"/>
</dbReference>
<dbReference type="Gene3D" id="1.20.120.350">
    <property type="entry name" value="Voltage-gated potassium channels. Chain C"/>
    <property type="match status" value="1"/>
</dbReference>
<evidence type="ECO:0000313" key="17">
    <source>
        <dbReference type="EMBL" id="MPC08108.1"/>
    </source>
</evidence>
<feature type="region of interest" description="Disordered" evidence="14">
    <location>
        <begin position="334"/>
        <end position="371"/>
    </location>
</feature>
<dbReference type="PANTHER" id="PTHR45628:SF1">
    <property type="entry name" value="VOLTAGE-DEPENDENT CALCIUM CHANNEL TYPE D SUBUNIT ALPHA-1"/>
    <property type="match status" value="1"/>
</dbReference>
<keyword evidence="12 15" id="KW-0472">Membrane</keyword>
<keyword evidence="8" id="KW-0106">Calcium</keyword>
<feature type="domain" description="Ion transport" evidence="16">
    <location>
        <begin position="102"/>
        <end position="257"/>
    </location>
</feature>
<keyword evidence="2" id="KW-0813">Transport</keyword>
<dbReference type="GO" id="GO:0042045">
    <property type="term" value="P:epithelial fluid transport"/>
    <property type="evidence" value="ECO:0007669"/>
    <property type="project" value="UniProtKB-ARBA"/>
</dbReference>
<keyword evidence="9" id="KW-0851">Voltage-gated channel</keyword>
<keyword evidence="13" id="KW-0407">Ion channel</keyword>
<dbReference type="OrthoDB" id="431720at2759"/>
<keyword evidence="6" id="KW-0479">Metal-binding</keyword>
<reference evidence="17 18" key="1">
    <citation type="submission" date="2019-05" db="EMBL/GenBank/DDBJ databases">
        <title>Another draft genome of Portunus trituberculatus and its Hox gene families provides insights of decapod evolution.</title>
        <authorList>
            <person name="Jeong J.-H."/>
            <person name="Song I."/>
            <person name="Kim S."/>
            <person name="Choi T."/>
            <person name="Kim D."/>
            <person name="Ryu S."/>
            <person name="Kim W."/>
        </authorList>
    </citation>
    <scope>NUCLEOTIDE SEQUENCE [LARGE SCALE GENOMIC DNA]</scope>
    <source>
        <tissue evidence="17">Muscle</tissue>
    </source>
</reference>
<evidence type="ECO:0000256" key="11">
    <source>
        <dbReference type="ARBA" id="ARBA00023065"/>
    </source>
</evidence>
<dbReference type="GO" id="GO:0009581">
    <property type="term" value="P:detection of external stimulus"/>
    <property type="evidence" value="ECO:0007669"/>
    <property type="project" value="UniProtKB-ARBA"/>
</dbReference>
<evidence type="ECO:0000256" key="14">
    <source>
        <dbReference type="SAM" id="MobiDB-lite"/>
    </source>
</evidence>
<protein>
    <submittedName>
        <fullName evidence="17">Muscle calcium channel subunit alpha-1</fullName>
    </submittedName>
</protein>
<keyword evidence="7" id="KW-0677">Repeat</keyword>
<feature type="compositionally biased region" description="Acidic residues" evidence="14">
    <location>
        <begin position="344"/>
        <end position="365"/>
    </location>
</feature>
<dbReference type="GO" id="GO:0016322">
    <property type="term" value="P:neuron remodeling"/>
    <property type="evidence" value="ECO:0007669"/>
    <property type="project" value="UniProtKB-ARBA"/>
</dbReference>
<organism evidence="17 18">
    <name type="scientific">Portunus trituberculatus</name>
    <name type="common">Swimming crab</name>
    <name type="synonym">Neptunus trituberculatus</name>
    <dbReference type="NCBI Taxonomy" id="210409"/>
    <lineage>
        <taxon>Eukaryota</taxon>
        <taxon>Metazoa</taxon>
        <taxon>Ecdysozoa</taxon>
        <taxon>Arthropoda</taxon>
        <taxon>Crustacea</taxon>
        <taxon>Multicrustacea</taxon>
        <taxon>Malacostraca</taxon>
        <taxon>Eumalacostraca</taxon>
        <taxon>Eucarida</taxon>
        <taxon>Decapoda</taxon>
        <taxon>Pleocyemata</taxon>
        <taxon>Brachyura</taxon>
        <taxon>Eubrachyura</taxon>
        <taxon>Portunoidea</taxon>
        <taxon>Portunidae</taxon>
        <taxon>Portuninae</taxon>
        <taxon>Portunus</taxon>
    </lineage>
</organism>
<keyword evidence="3" id="KW-0109">Calcium transport</keyword>
<feature type="transmembrane region" description="Helical" evidence="15">
    <location>
        <begin position="103"/>
        <end position="124"/>
    </location>
</feature>
<dbReference type="GO" id="GO:0009582">
    <property type="term" value="P:detection of abiotic stimulus"/>
    <property type="evidence" value="ECO:0007669"/>
    <property type="project" value="UniProtKB-ARBA"/>
</dbReference>
<keyword evidence="10 15" id="KW-1133">Transmembrane helix</keyword>
<dbReference type="Pfam" id="PF00520">
    <property type="entry name" value="Ion_trans"/>
    <property type="match status" value="1"/>
</dbReference>
<keyword evidence="18" id="KW-1185">Reference proteome</keyword>
<gene>
    <name evidence="17" type="primary">CAC1M_3</name>
    <name evidence="17" type="ORF">E2C01_000683</name>
</gene>
<dbReference type="GO" id="GO:0050906">
    <property type="term" value="P:detection of stimulus involved in sensory perception"/>
    <property type="evidence" value="ECO:0007669"/>
    <property type="project" value="UniProtKB-ARBA"/>
</dbReference>